<proteinExistence type="inferred from homology"/>
<comment type="cofactor">
    <cofactor evidence="1 13">
        <name>heme</name>
        <dbReference type="ChEBI" id="CHEBI:30413"/>
    </cofactor>
</comment>
<dbReference type="GO" id="GO:0004497">
    <property type="term" value="F:monooxygenase activity"/>
    <property type="evidence" value="ECO:0007669"/>
    <property type="project" value="UniProtKB-KW"/>
</dbReference>
<name>A0A2G8S5T5_9APHY</name>
<accession>A0A2G8S5T5</accession>
<evidence type="ECO:0000313" key="16">
    <source>
        <dbReference type="EMBL" id="PIL29136.1"/>
    </source>
</evidence>
<dbReference type="AlphaFoldDB" id="A0A2G8S5T5"/>
<evidence type="ECO:0000256" key="3">
    <source>
        <dbReference type="ARBA" id="ARBA00005179"/>
    </source>
</evidence>
<evidence type="ECO:0000256" key="8">
    <source>
        <dbReference type="ARBA" id="ARBA00022989"/>
    </source>
</evidence>
<dbReference type="SUPFAM" id="SSF48264">
    <property type="entry name" value="Cytochrome P450"/>
    <property type="match status" value="1"/>
</dbReference>
<keyword evidence="8 15" id="KW-1133">Transmembrane helix</keyword>
<evidence type="ECO:0000256" key="5">
    <source>
        <dbReference type="ARBA" id="ARBA00022617"/>
    </source>
</evidence>
<dbReference type="PRINTS" id="PR00463">
    <property type="entry name" value="EP450I"/>
</dbReference>
<dbReference type="PANTHER" id="PTHR46300">
    <property type="entry name" value="P450, PUTATIVE (EUROFUNG)-RELATED-RELATED"/>
    <property type="match status" value="1"/>
</dbReference>
<dbReference type="InterPro" id="IPR002401">
    <property type="entry name" value="Cyt_P450_E_grp-I"/>
</dbReference>
<dbReference type="GO" id="GO:0016705">
    <property type="term" value="F:oxidoreductase activity, acting on paired donors, with incorporation or reduction of molecular oxygen"/>
    <property type="evidence" value="ECO:0007669"/>
    <property type="project" value="InterPro"/>
</dbReference>
<evidence type="ECO:0000256" key="2">
    <source>
        <dbReference type="ARBA" id="ARBA00004167"/>
    </source>
</evidence>
<keyword evidence="7 13" id="KW-0479">Metal-binding</keyword>
<feature type="binding site" description="axial binding residue" evidence="13">
    <location>
        <position position="458"/>
    </location>
    <ligand>
        <name>heme</name>
        <dbReference type="ChEBI" id="CHEBI:30413"/>
    </ligand>
    <ligandPart>
        <name>Fe</name>
        <dbReference type="ChEBI" id="CHEBI:18248"/>
    </ligandPart>
</feature>
<dbReference type="GO" id="GO:0016020">
    <property type="term" value="C:membrane"/>
    <property type="evidence" value="ECO:0007669"/>
    <property type="project" value="UniProtKB-SubCell"/>
</dbReference>
<dbReference type="InterPro" id="IPR001128">
    <property type="entry name" value="Cyt_P450"/>
</dbReference>
<keyword evidence="11 14" id="KW-0503">Monooxygenase</keyword>
<sequence>MGFNLPIYPIVPLVLALFAVLYVRSLSRWRARSGGRPFPPGPPTLPVVGNLLNTPGDRAWYAFQDLAAQYGDIIHFRTLGQSMIVLGSPEIINEYLEKRASNTSDRPQTPIINLLAQDTNLGLMPYGQRWRRYRRHFWQHFTSRAVEQYQSVTRSAAHQFLARLIEHPSEFNNHIRYTFLATVLKVVYGIGLTEDHDAYASTFEVSAEGVSQGFVPGKYIVEVLPFLKDVPRWVPGFGFQADFERWRAAVNDVKNVPFAHAREAMARGEGLDSIVAKTLAVVGGDDEPEDDHEEMVKGIGLVSYEGKHDPSRLFPKSGPALNSFSALQSFFLAMSQHPDIQKKAQAELDAAVGSGRMPEFSDSDSLVYVNAVIKETLRWHTVVPLSVAHATTADDELHGYFIPKGTVILPNIWACMHDPTVYEDPDAFRPERFIRDGKLDPAVQDPTSFVFGFGRRICPGRHFATASLFINVASVLHAFDITPALDADGRPVAIKHTQTPGFISFVPFPSQKSLDLCR</sequence>
<dbReference type="InterPro" id="IPR017972">
    <property type="entry name" value="Cyt_P450_CS"/>
</dbReference>
<comment type="subcellular location">
    <subcellularLocation>
        <location evidence="2">Membrane</location>
        <topology evidence="2">Single-pass membrane protein</topology>
    </subcellularLocation>
</comment>
<keyword evidence="10 13" id="KW-0408">Iron</keyword>
<dbReference type="Proteomes" id="UP000230002">
    <property type="component" value="Unassembled WGS sequence"/>
</dbReference>
<dbReference type="InterPro" id="IPR050364">
    <property type="entry name" value="Cytochrome_P450_fung"/>
</dbReference>
<evidence type="ECO:0000256" key="6">
    <source>
        <dbReference type="ARBA" id="ARBA00022692"/>
    </source>
</evidence>
<protein>
    <submittedName>
        <fullName evidence="16">Cytochrome P450</fullName>
    </submittedName>
</protein>
<dbReference type="GO" id="GO:0005506">
    <property type="term" value="F:iron ion binding"/>
    <property type="evidence" value="ECO:0007669"/>
    <property type="project" value="InterPro"/>
</dbReference>
<dbReference type="PANTHER" id="PTHR46300:SF7">
    <property type="entry name" value="P450, PUTATIVE (EUROFUNG)-RELATED"/>
    <property type="match status" value="1"/>
</dbReference>
<organism evidence="16 17">
    <name type="scientific">Ganoderma sinense ZZ0214-1</name>
    <dbReference type="NCBI Taxonomy" id="1077348"/>
    <lineage>
        <taxon>Eukaryota</taxon>
        <taxon>Fungi</taxon>
        <taxon>Dikarya</taxon>
        <taxon>Basidiomycota</taxon>
        <taxon>Agaricomycotina</taxon>
        <taxon>Agaricomycetes</taxon>
        <taxon>Polyporales</taxon>
        <taxon>Polyporaceae</taxon>
        <taxon>Ganoderma</taxon>
    </lineage>
</organism>
<dbReference type="CDD" id="cd11065">
    <property type="entry name" value="CYP64-like"/>
    <property type="match status" value="1"/>
</dbReference>
<evidence type="ECO:0000256" key="9">
    <source>
        <dbReference type="ARBA" id="ARBA00023002"/>
    </source>
</evidence>
<evidence type="ECO:0000256" key="7">
    <source>
        <dbReference type="ARBA" id="ARBA00022723"/>
    </source>
</evidence>
<dbReference type="PROSITE" id="PS00086">
    <property type="entry name" value="CYTOCHROME_P450"/>
    <property type="match status" value="1"/>
</dbReference>
<evidence type="ECO:0000256" key="10">
    <source>
        <dbReference type="ARBA" id="ARBA00023004"/>
    </source>
</evidence>
<dbReference type="InterPro" id="IPR036396">
    <property type="entry name" value="Cyt_P450_sf"/>
</dbReference>
<feature type="transmembrane region" description="Helical" evidence="15">
    <location>
        <begin position="6"/>
        <end position="23"/>
    </location>
</feature>
<evidence type="ECO:0000313" key="17">
    <source>
        <dbReference type="Proteomes" id="UP000230002"/>
    </source>
</evidence>
<keyword evidence="5 13" id="KW-0349">Heme</keyword>
<dbReference type="PRINTS" id="PR00385">
    <property type="entry name" value="P450"/>
</dbReference>
<evidence type="ECO:0000256" key="12">
    <source>
        <dbReference type="ARBA" id="ARBA00023136"/>
    </source>
</evidence>
<dbReference type="Gene3D" id="1.10.630.10">
    <property type="entry name" value="Cytochrome P450"/>
    <property type="match status" value="1"/>
</dbReference>
<keyword evidence="12 15" id="KW-0472">Membrane</keyword>
<keyword evidence="17" id="KW-1185">Reference proteome</keyword>
<comment type="pathway">
    <text evidence="3">Secondary metabolite biosynthesis.</text>
</comment>
<dbReference type="EMBL" id="AYKW01000023">
    <property type="protein sequence ID" value="PIL29136.1"/>
    <property type="molecule type" value="Genomic_DNA"/>
</dbReference>
<comment type="similarity">
    <text evidence="4 14">Belongs to the cytochrome P450 family.</text>
</comment>
<evidence type="ECO:0000256" key="1">
    <source>
        <dbReference type="ARBA" id="ARBA00001971"/>
    </source>
</evidence>
<dbReference type="OrthoDB" id="2789670at2759"/>
<evidence type="ECO:0000256" key="14">
    <source>
        <dbReference type="RuleBase" id="RU000461"/>
    </source>
</evidence>
<evidence type="ECO:0000256" key="13">
    <source>
        <dbReference type="PIRSR" id="PIRSR602401-1"/>
    </source>
</evidence>
<reference evidence="16 17" key="1">
    <citation type="journal article" date="2015" name="Sci. Rep.">
        <title>Chromosome-level genome map provides insights into diverse defense mechanisms in the medicinal fungus Ganoderma sinense.</title>
        <authorList>
            <person name="Zhu Y."/>
            <person name="Xu J."/>
            <person name="Sun C."/>
            <person name="Zhou S."/>
            <person name="Xu H."/>
            <person name="Nelson D.R."/>
            <person name="Qian J."/>
            <person name="Song J."/>
            <person name="Luo H."/>
            <person name="Xiang L."/>
            <person name="Li Y."/>
            <person name="Xu Z."/>
            <person name="Ji A."/>
            <person name="Wang L."/>
            <person name="Lu S."/>
            <person name="Hayward A."/>
            <person name="Sun W."/>
            <person name="Li X."/>
            <person name="Schwartz D.C."/>
            <person name="Wang Y."/>
            <person name="Chen S."/>
        </authorList>
    </citation>
    <scope>NUCLEOTIDE SEQUENCE [LARGE SCALE GENOMIC DNA]</scope>
    <source>
        <strain evidence="16 17">ZZ0214-1</strain>
    </source>
</reference>
<dbReference type="Pfam" id="PF00067">
    <property type="entry name" value="p450"/>
    <property type="match status" value="2"/>
</dbReference>
<dbReference type="STRING" id="1077348.A0A2G8S5T5"/>
<dbReference type="GO" id="GO:0020037">
    <property type="term" value="F:heme binding"/>
    <property type="evidence" value="ECO:0007669"/>
    <property type="project" value="InterPro"/>
</dbReference>
<evidence type="ECO:0000256" key="11">
    <source>
        <dbReference type="ARBA" id="ARBA00023033"/>
    </source>
</evidence>
<keyword evidence="6 15" id="KW-0812">Transmembrane</keyword>
<comment type="caution">
    <text evidence="16">The sequence shown here is derived from an EMBL/GenBank/DDBJ whole genome shotgun (WGS) entry which is preliminary data.</text>
</comment>
<keyword evidence="9 14" id="KW-0560">Oxidoreductase</keyword>
<evidence type="ECO:0000256" key="15">
    <source>
        <dbReference type="SAM" id="Phobius"/>
    </source>
</evidence>
<evidence type="ECO:0000256" key="4">
    <source>
        <dbReference type="ARBA" id="ARBA00010617"/>
    </source>
</evidence>
<gene>
    <name evidence="16" type="ORF">GSI_09185</name>
</gene>